<evidence type="ECO:0000313" key="2">
    <source>
        <dbReference type="Proteomes" id="UP000184501"/>
    </source>
</evidence>
<sequence>MTIEHPAELNAIIYALFSAPGLDREAAAGMVKSMLAGQYFLDRPAAYSRAIEQALAQPDPVTAALEPPFSETEVRKFLRLVHEELAKAKPWPATT</sequence>
<dbReference type="AlphaFoldDB" id="A0A1M5MAZ2"/>
<organism evidence="1 2">
    <name type="scientific">Streptoalloteichus hindustanus</name>
    <dbReference type="NCBI Taxonomy" id="2017"/>
    <lineage>
        <taxon>Bacteria</taxon>
        <taxon>Bacillati</taxon>
        <taxon>Actinomycetota</taxon>
        <taxon>Actinomycetes</taxon>
        <taxon>Pseudonocardiales</taxon>
        <taxon>Pseudonocardiaceae</taxon>
        <taxon>Streptoalloteichus</taxon>
    </lineage>
</organism>
<reference evidence="1" key="1">
    <citation type="submission" date="2016-11" db="EMBL/GenBank/DDBJ databases">
        <authorList>
            <person name="Jaros S."/>
            <person name="Januszkiewicz K."/>
            <person name="Wedrychowicz H."/>
        </authorList>
    </citation>
    <scope>NUCLEOTIDE SEQUENCE [LARGE SCALE GENOMIC DNA]</scope>
    <source>
        <strain evidence="1">DSM 44523</strain>
    </source>
</reference>
<evidence type="ECO:0008006" key="3">
    <source>
        <dbReference type="Google" id="ProtNLM"/>
    </source>
</evidence>
<dbReference type="EMBL" id="FQVN01000013">
    <property type="protein sequence ID" value="SHG73873.1"/>
    <property type="molecule type" value="Genomic_DNA"/>
</dbReference>
<keyword evidence="2" id="KW-1185">Reference proteome</keyword>
<gene>
    <name evidence="1" type="ORF">SAMN05444320_11339</name>
</gene>
<dbReference type="STRING" id="2017.SAMN05444320_11339"/>
<dbReference type="RefSeq" id="WP_073489076.1">
    <property type="nucleotide sequence ID" value="NZ_FQVN01000013.1"/>
</dbReference>
<protein>
    <recommendedName>
        <fullName evidence="3">CdiI immunity protein domain-containing protein</fullName>
    </recommendedName>
</protein>
<accession>A0A1M5MAZ2</accession>
<proteinExistence type="predicted"/>
<evidence type="ECO:0000313" key="1">
    <source>
        <dbReference type="EMBL" id="SHG73873.1"/>
    </source>
</evidence>
<dbReference type="OrthoDB" id="3692770at2"/>
<name>A0A1M5MAZ2_STRHI</name>
<dbReference type="Proteomes" id="UP000184501">
    <property type="component" value="Unassembled WGS sequence"/>
</dbReference>